<comment type="subcellular location">
    <subcellularLocation>
        <location evidence="1">Cell membrane</location>
        <topology evidence="1">Multi-pass membrane protein</topology>
    </subcellularLocation>
</comment>
<evidence type="ECO:0000256" key="1">
    <source>
        <dbReference type="ARBA" id="ARBA00004651"/>
    </source>
</evidence>
<dbReference type="InterPro" id="IPR049453">
    <property type="entry name" value="Memb_transporter_dom"/>
</dbReference>
<evidence type="ECO:0000256" key="3">
    <source>
        <dbReference type="ARBA" id="ARBA00022692"/>
    </source>
</evidence>
<accession>A0ABW0KDV8</accession>
<dbReference type="Proteomes" id="UP001596044">
    <property type="component" value="Unassembled WGS sequence"/>
</dbReference>
<feature type="transmembrane region" description="Helical" evidence="7">
    <location>
        <begin position="41"/>
        <end position="59"/>
    </location>
</feature>
<evidence type="ECO:0000256" key="5">
    <source>
        <dbReference type="ARBA" id="ARBA00023136"/>
    </source>
</evidence>
<feature type="domain" description="Integral membrane bound transporter" evidence="8">
    <location>
        <begin position="27"/>
        <end position="146"/>
    </location>
</feature>
<keyword evidence="3 7" id="KW-0812">Transmembrane</keyword>
<keyword evidence="10" id="KW-1185">Reference proteome</keyword>
<keyword evidence="5 7" id="KW-0472">Membrane</keyword>
<dbReference type="RefSeq" id="WP_270879537.1">
    <property type="nucleotide sequence ID" value="NZ_JAQFVF010000025.1"/>
</dbReference>
<keyword evidence="2" id="KW-1003">Cell membrane</keyword>
<dbReference type="Pfam" id="PF13515">
    <property type="entry name" value="FUSC_2"/>
    <property type="match status" value="1"/>
</dbReference>
<dbReference type="PANTHER" id="PTHR30509:SF9">
    <property type="entry name" value="MULTIDRUG RESISTANCE PROTEIN MDTO"/>
    <property type="match status" value="1"/>
</dbReference>
<sequence length="350" mass="39215">MKLGYRSLIRFGFTIQIFKTALAAALSWWISTLFYPNPYPYFAPLAAILTVQITIADSLEKAMQRIVGIILGVLISLFIGHWISMGTLSIFFVVLVGTAIPSAFRLNNQITSQVAVSSLLVLAFGHNQGYAFGRIIETVIGCAVAIGINALLSPPNMIPKVETSLLNYSKRAANTLKSLTLLLEYKDSETDGFDEVGKLIYEMEKIHDAVQMAKNSLKYNLFLKKIRGRLDTLTNGMNQLEKVTVQIRGIRRGLADLIKLDGYERDIMNLELFCDALEATAACIEHYGEMMIYETNENKEKQRINTQRVESIILDCLNEMTQIKSPHVLREIGGILTDLNRILKEVSLDN</sequence>
<protein>
    <submittedName>
        <fullName evidence="9">Aromatic acid exporter family protein</fullName>
    </submittedName>
</protein>
<comment type="similarity">
    <text evidence="6">Belongs to the YccS/YhfK family.</text>
</comment>
<feature type="transmembrane region" description="Helical" evidence="7">
    <location>
        <begin position="66"/>
        <end position="83"/>
    </location>
</feature>
<organism evidence="9 10">
    <name type="scientific">Paenibacillus aestuarii</name>
    <dbReference type="NCBI Taxonomy" id="516965"/>
    <lineage>
        <taxon>Bacteria</taxon>
        <taxon>Bacillati</taxon>
        <taxon>Bacillota</taxon>
        <taxon>Bacilli</taxon>
        <taxon>Bacillales</taxon>
        <taxon>Paenibacillaceae</taxon>
        <taxon>Paenibacillus</taxon>
    </lineage>
</organism>
<evidence type="ECO:0000256" key="7">
    <source>
        <dbReference type="SAM" id="Phobius"/>
    </source>
</evidence>
<dbReference type="EMBL" id="JBHSMJ010000031">
    <property type="protein sequence ID" value="MFC5451136.1"/>
    <property type="molecule type" value="Genomic_DNA"/>
</dbReference>
<name>A0ABW0KDV8_9BACL</name>
<evidence type="ECO:0000313" key="10">
    <source>
        <dbReference type="Proteomes" id="UP001596044"/>
    </source>
</evidence>
<gene>
    <name evidence="9" type="ORF">ACFPOG_23150</name>
</gene>
<evidence type="ECO:0000256" key="2">
    <source>
        <dbReference type="ARBA" id="ARBA00022475"/>
    </source>
</evidence>
<comment type="caution">
    <text evidence="9">The sequence shown here is derived from an EMBL/GenBank/DDBJ whole genome shotgun (WGS) entry which is preliminary data.</text>
</comment>
<evidence type="ECO:0000259" key="8">
    <source>
        <dbReference type="Pfam" id="PF13515"/>
    </source>
</evidence>
<proteinExistence type="inferred from homology"/>
<evidence type="ECO:0000256" key="6">
    <source>
        <dbReference type="ARBA" id="ARBA00043993"/>
    </source>
</evidence>
<dbReference type="PANTHER" id="PTHR30509">
    <property type="entry name" value="P-HYDROXYBENZOIC ACID EFFLUX PUMP SUBUNIT-RELATED"/>
    <property type="match status" value="1"/>
</dbReference>
<reference evidence="10" key="1">
    <citation type="journal article" date="2019" name="Int. J. Syst. Evol. Microbiol.">
        <title>The Global Catalogue of Microorganisms (GCM) 10K type strain sequencing project: providing services to taxonomists for standard genome sequencing and annotation.</title>
        <authorList>
            <consortium name="The Broad Institute Genomics Platform"/>
            <consortium name="The Broad Institute Genome Sequencing Center for Infectious Disease"/>
            <person name="Wu L."/>
            <person name="Ma J."/>
        </authorList>
    </citation>
    <scope>NUCLEOTIDE SEQUENCE [LARGE SCALE GENOMIC DNA]</scope>
    <source>
        <strain evidence="10">KACC 11904</strain>
    </source>
</reference>
<feature type="transmembrane region" description="Helical" evidence="7">
    <location>
        <begin position="12"/>
        <end position="35"/>
    </location>
</feature>
<evidence type="ECO:0000313" key="9">
    <source>
        <dbReference type="EMBL" id="MFC5451136.1"/>
    </source>
</evidence>
<evidence type="ECO:0000256" key="4">
    <source>
        <dbReference type="ARBA" id="ARBA00022989"/>
    </source>
</evidence>
<keyword evidence="4 7" id="KW-1133">Transmembrane helix</keyword>